<reference evidence="2" key="3">
    <citation type="submission" date="2025-09" db="UniProtKB">
        <authorList>
            <consortium name="Ensembl"/>
        </authorList>
    </citation>
    <scope>IDENTIFICATION</scope>
</reference>
<evidence type="ECO:0000313" key="2">
    <source>
        <dbReference type="Ensembl" id="ENSOMYP00000043523.2"/>
    </source>
</evidence>
<protein>
    <submittedName>
        <fullName evidence="2">Uncharacterized protein</fullName>
    </submittedName>
</protein>
<keyword evidence="1" id="KW-0472">Membrane</keyword>
<dbReference type="Proteomes" id="UP000694395">
    <property type="component" value="Chromosome 7"/>
</dbReference>
<name>A0A8C7QYN3_ONCMY</name>
<dbReference type="Ensembl" id="ENSOMYT00000047433.2">
    <property type="protein sequence ID" value="ENSOMYP00000043523.2"/>
    <property type="gene ID" value="ENSOMYG00000020033.2"/>
</dbReference>
<reference evidence="2" key="1">
    <citation type="submission" date="2020-07" db="EMBL/GenBank/DDBJ databases">
        <title>A long reads based de novo assembly of the rainbow trout Arlee double haploid line genome.</title>
        <authorList>
            <person name="Gao G."/>
            <person name="Palti Y."/>
        </authorList>
    </citation>
    <scope>NUCLEOTIDE SEQUENCE [LARGE SCALE GENOMIC DNA]</scope>
</reference>
<organism evidence="2 3">
    <name type="scientific">Oncorhynchus mykiss</name>
    <name type="common">Rainbow trout</name>
    <name type="synonym">Salmo gairdneri</name>
    <dbReference type="NCBI Taxonomy" id="8022"/>
    <lineage>
        <taxon>Eukaryota</taxon>
        <taxon>Metazoa</taxon>
        <taxon>Chordata</taxon>
        <taxon>Craniata</taxon>
        <taxon>Vertebrata</taxon>
        <taxon>Euteleostomi</taxon>
        <taxon>Actinopterygii</taxon>
        <taxon>Neopterygii</taxon>
        <taxon>Teleostei</taxon>
        <taxon>Protacanthopterygii</taxon>
        <taxon>Salmoniformes</taxon>
        <taxon>Salmonidae</taxon>
        <taxon>Salmoninae</taxon>
        <taxon>Oncorhynchus</taxon>
    </lineage>
</organism>
<reference evidence="2" key="2">
    <citation type="submission" date="2025-08" db="UniProtKB">
        <authorList>
            <consortium name="Ensembl"/>
        </authorList>
    </citation>
    <scope>IDENTIFICATION</scope>
</reference>
<proteinExistence type="predicted"/>
<keyword evidence="1" id="KW-0812">Transmembrane</keyword>
<feature type="transmembrane region" description="Helical" evidence="1">
    <location>
        <begin position="42"/>
        <end position="61"/>
    </location>
</feature>
<evidence type="ECO:0000313" key="3">
    <source>
        <dbReference type="Proteomes" id="UP000694395"/>
    </source>
</evidence>
<accession>A0A8C7QYN3</accession>
<sequence>LRPEEELSSLGSRPRLSSLGIRHSRGTVASPFIHLLSSDSSLCTVSFIILFFSFSFSYFFFHCSAVSSRFTDAVFLIPFMFEPIVPPDLVTVTIIQ</sequence>
<dbReference type="AlphaFoldDB" id="A0A8C7QYN3"/>
<keyword evidence="1" id="KW-1133">Transmembrane helix</keyword>
<evidence type="ECO:0000256" key="1">
    <source>
        <dbReference type="SAM" id="Phobius"/>
    </source>
</evidence>
<keyword evidence="3" id="KW-1185">Reference proteome</keyword>